<reference evidence="1 2" key="1">
    <citation type="submission" date="2015-01" db="EMBL/GenBank/DDBJ databases">
        <title>Evolution of Trichinella species and genotypes.</title>
        <authorList>
            <person name="Korhonen P.K."/>
            <person name="Edoardo P."/>
            <person name="Giuseppe L.R."/>
            <person name="Gasser R.B."/>
        </authorList>
    </citation>
    <scope>NUCLEOTIDE SEQUENCE [LARGE SCALE GENOMIC DNA]</scope>
    <source>
        <strain evidence="1">ISS2496</strain>
    </source>
</reference>
<comment type="caution">
    <text evidence="1">The sequence shown here is derived from an EMBL/GenBank/DDBJ whole genome shotgun (WGS) entry which is preliminary data.</text>
</comment>
<evidence type="ECO:0000313" key="1">
    <source>
        <dbReference type="EMBL" id="KRY09479.1"/>
    </source>
</evidence>
<proteinExistence type="predicted"/>
<organism evidence="1 2">
    <name type="scientific">Trichinella patagoniensis</name>
    <dbReference type="NCBI Taxonomy" id="990121"/>
    <lineage>
        <taxon>Eukaryota</taxon>
        <taxon>Metazoa</taxon>
        <taxon>Ecdysozoa</taxon>
        <taxon>Nematoda</taxon>
        <taxon>Enoplea</taxon>
        <taxon>Dorylaimia</taxon>
        <taxon>Trichinellida</taxon>
        <taxon>Trichinellidae</taxon>
        <taxon>Trichinella</taxon>
    </lineage>
</organism>
<gene>
    <name evidence="1" type="ORF">T12_14182</name>
</gene>
<protein>
    <submittedName>
        <fullName evidence="1">Uncharacterized protein</fullName>
    </submittedName>
</protein>
<sequence length="82" mass="9386">MKLMYDELYNATVAGVNEAKHWYPYEEIMGTQNIFCTDIENAQRNLLNNPEARRNIISDAVDMTSKVDIPGTAGNSCYMEYK</sequence>
<dbReference type="EMBL" id="JYDQ01000272">
    <property type="protein sequence ID" value="KRY09479.1"/>
    <property type="molecule type" value="Genomic_DNA"/>
</dbReference>
<accession>A0A0V0ZA95</accession>
<keyword evidence="2" id="KW-1185">Reference proteome</keyword>
<name>A0A0V0ZA95_9BILA</name>
<evidence type="ECO:0000313" key="2">
    <source>
        <dbReference type="Proteomes" id="UP000054783"/>
    </source>
</evidence>
<dbReference type="AlphaFoldDB" id="A0A0V0ZA95"/>
<dbReference type="Proteomes" id="UP000054783">
    <property type="component" value="Unassembled WGS sequence"/>
</dbReference>